<evidence type="ECO:0000313" key="4">
    <source>
        <dbReference type="EMBL" id="CAB5022618.1"/>
    </source>
</evidence>
<dbReference type="CDD" id="cd06223">
    <property type="entry name" value="PRTases_typeI"/>
    <property type="match status" value="1"/>
</dbReference>
<dbReference type="PANTHER" id="PTHR47505:SF1">
    <property type="entry name" value="DNA UTILIZATION PROTEIN YHGH"/>
    <property type="match status" value="1"/>
</dbReference>
<comment type="similarity">
    <text evidence="1">Belongs to the ComF/GntX family.</text>
</comment>
<dbReference type="InterPro" id="IPR029057">
    <property type="entry name" value="PRTase-like"/>
</dbReference>
<dbReference type="AlphaFoldDB" id="A0A6J6S8S1"/>
<evidence type="ECO:0000256" key="2">
    <source>
        <dbReference type="SAM" id="MobiDB-lite"/>
    </source>
</evidence>
<dbReference type="InterPro" id="IPR000836">
    <property type="entry name" value="PRTase_dom"/>
</dbReference>
<gene>
    <name evidence="3" type="ORF">UFOPK2683_01272</name>
    <name evidence="4" type="ORF">UFOPK4121_00760</name>
</gene>
<feature type="region of interest" description="Disordered" evidence="2">
    <location>
        <begin position="126"/>
        <end position="153"/>
    </location>
</feature>
<evidence type="ECO:0000313" key="3">
    <source>
        <dbReference type="EMBL" id="CAB4730849.1"/>
    </source>
</evidence>
<dbReference type="SUPFAM" id="SSF53271">
    <property type="entry name" value="PRTase-like"/>
    <property type="match status" value="1"/>
</dbReference>
<reference evidence="3" key="1">
    <citation type="submission" date="2020-05" db="EMBL/GenBank/DDBJ databases">
        <authorList>
            <person name="Chiriac C."/>
            <person name="Salcher M."/>
            <person name="Ghai R."/>
            <person name="Kavagutti S V."/>
        </authorList>
    </citation>
    <scope>NUCLEOTIDE SEQUENCE</scope>
</reference>
<sequence>MLKTLWSLVLPTTCPGCQKHGYPVCLACEALLQSAPTAPPPVGVDAWAAPFAYEGVARKLITQIKYRGGHSASAWLAQEMLDCAPARQSIARQSLLITWAPTTRARRRGRGFDQAEVLARAVGKRMSQPTRSVLRRSPGPPQTGLSGADRRNAPSFSVVHPVSGLILLIDDVATTGATLSAAAKSLKKSGATRVVALTAARTPARPNIRSSGGSLN</sequence>
<dbReference type="InterPro" id="IPR051910">
    <property type="entry name" value="ComF/GntX_DNA_util-trans"/>
</dbReference>
<dbReference type="EMBL" id="CAEZYK010000086">
    <property type="protein sequence ID" value="CAB4730849.1"/>
    <property type="molecule type" value="Genomic_DNA"/>
</dbReference>
<accession>A0A6J6S8S1</accession>
<proteinExistence type="inferred from homology"/>
<protein>
    <submittedName>
        <fullName evidence="3">Unannotated protein</fullName>
    </submittedName>
</protein>
<evidence type="ECO:0000256" key="1">
    <source>
        <dbReference type="ARBA" id="ARBA00008007"/>
    </source>
</evidence>
<dbReference type="Gene3D" id="3.40.50.2020">
    <property type="match status" value="1"/>
</dbReference>
<name>A0A6J6S8S1_9ZZZZ</name>
<dbReference type="PANTHER" id="PTHR47505">
    <property type="entry name" value="DNA UTILIZATION PROTEIN YHGH"/>
    <property type="match status" value="1"/>
</dbReference>
<dbReference type="EMBL" id="CAFBPQ010000018">
    <property type="protein sequence ID" value="CAB5022618.1"/>
    <property type="molecule type" value="Genomic_DNA"/>
</dbReference>
<organism evidence="3">
    <name type="scientific">freshwater metagenome</name>
    <dbReference type="NCBI Taxonomy" id="449393"/>
    <lineage>
        <taxon>unclassified sequences</taxon>
        <taxon>metagenomes</taxon>
        <taxon>ecological metagenomes</taxon>
    </lineage>
</organism>